<reference evidence="3 4" key="1">
    <citation type="submission" date="2015-08" db="EMBL/GenBank/DDBJ databases">
        <title>Genomes of Isolates from Cabo Rojo, PR.</title>
        <authorList>
            <person name="Sanchez-Nieves R.L."/>
            <person name="Montalvo-Rodriguez R."/>
        </authorList>
    </citation>
    <scope>NUCLEOTIDE SEQUENCE [LARGE SCALE GENOMIC DNA]</scope>
    <source>
        <strain evidence="3 4">SL3</strain>
    </source>
</reference>
<dbReference type="Gene3D" id="3.40.50.620">
    <property type="entry name" value="HUPs"/>
    <property type="match status" value="2"/>
</dbReference>
<evidence type="ECO:0000313" key="3">
    <source>
        <dbReference type="EMBL" id="KOX92408.1"/>
    </source>
</evidence>
<sequence>MFDNILVPTDGSDCAQAAVGYAADLARRYDARVHALCVVDSRTLENAPQYDQTKKEREEVAERTCDDISVSDVPVEQAVRTDIPHKAILRYTTEQDIDLVVMGTHGRTGVERYLLGSVTEKVVRLSDVPVLTVKAEDDGKVTYPYTDILVPTDGSEGSEAAIDPAVDVASTYDARLHALSVIDTMAMGIDVRSGAILDALEESAQSAVETIEKQATQASVSAVETEIEHGSPYRGIRSYVEEHDIDLVVMGTHGRSGIERYLLGSVAEKTVRTSPVPVMTVRQSE</sequence>
<dbReference type="STRING" id="1705562.AMS69_13650"/>
<dbReference type="AlphaFoldDB" id="A0A0M9AIZ6"/>
<dbReference type="InterPro" id="IPR006015">
    <property type="entry name" value="Universal_stress_UspA"/>
</dbReference>
<dbReference type="PANTHER" id="PTHR46268:SF6">
    <property type="entry name" value="UNIVERSAL STRESS PROTEIN UP12"/>
    <property type="match status" value="1"/>
</dbReference>
<proteinExistence type="inferred from homology"/>
<feature type="domain" description="UspA" evidence="2">
    <location>
        <begin position="145"/>
        <end position="282"/>
    </location>
</feature>
<dbReference type="InterPro" id="IPR014729">
    <property type="entry name" value="Rossmann-like_a/b/a_fold"/>
</dbReference>
<dbReference type="PATRIC" id="fig|1705562.3.peg.3320"/>
<dbReference type="SUPFAM" id="SSF52402">
    <property type="entry name" value="Adenine nucleotide alpha hydrolases-like"/>
    <property type="match status" value="2"/>
</dbReference>
<organism evidence="3 4">
    <name type="scientific">Haloarcula rubripromontorii</name>
    <dbReference type="NCBI Taxonomy" id="1705562"/>
    <lineage>
        <taxon>Archaea</taxon>
        <taxon>Methanobacteriati</taxon>
        <taxon>Methanobacteriota</taxon>
        <taxon>Stenosarchaea group</taxon>
        <taxon>Halobacteria</taxon>
        <taxon>Halobacteriales</taxon>
        <taxon>Haloarculaceae</taxon>
        <taxon>Haloarcula</taxon>
    </lineage>
</organism>
<gene>
    <name evidence="3" type="ORF">AMS69_13650</name>
</gene>
<dbReference type="PRINTS" id="PR01438">
    <property type="entry name" value="UNVRSLSTRESS"/>
</dbReference>
<dbReference type="EMBL" id="LIUF01000004">
    <property type="protein sequence ID" value="KOX92408.1"/>
    <property type="molecule type" value="Genomic_DNA"/>
</dbReference>
<feature type="domain" description="UspA" evidence="2">
    <location>
        <begin position="1"/>
        <end position="134"/>
    </location>
</feature>
<comment type="similarity">
    <text evidence="1">Belongs to the universal stress protein A family.</text>
</comment>
<dbReference type="CDD" id="cd00293">
    <property type="entry name" value="USP-like"/>
    <property type="match status" value="2"/>
</dbReference>
<evidence type="ECO:0000256" key="1">
    <source>
        <dbReference type="ARBA" id="ARBA00008791"/>
    </source>
</evidence>
<evidence type="ECO:0000313" key="4">
    <source>
        <dbReference type="Proteomes" id="UP000037729"/>
    </source>
</evidence>
<dbReference type="OrthoDB" id="105697at2157"/>
<name>A0A0M9AIZ6_9EURY</name>
<dbReference type="Pfam" id="PF00582">
    <property type="entry name" value="Usp"/>
    <property type="match status" value="2"/>
</dbReference>
<dbReference type="InterPro" id="IPR006016">
    <property type="entry name" value="UspA"/>
</dbReference>
<dbReference type="Proteomes" id="UP000037729">
    <property type="component" value="Unassembled WGS sequence"/>
</dbReference>
<comment type="caution">
    <text evidence="3">The sequence shown here is derived from an EMBL/GenBank/DDBJ whole genome shotgun (WGS) entry which is preliminary data.</text>
</comment>
<dbReference type="PANTHER" id="PTHR46268">
    <property type="entry name" value="STRESS RESPONSE PROTEIN NHAX"/>
    <property type="match status" value="1"/>
</dbReference>
<evidence type="ECO:0000259" key="2">
    <source>
        <dbReference type="Pfam" id="PF00582"/>
    </source>
</evidence>
<protein>
    <submittedName>
        <fullName evidence="3">Acyl-CoA reductase</fullName>
    </submittedName>
</protein>
<keyword evidence="4" id="KW-1185">Reference proteome</keyword>
<accession>A0A0M9AIZ6</accession>
<dbReference type="RefSeq" id="WP_053968613.1">
    <property type="nucleotide sequence ID" value="NZ_LIUF01000004.1"/>
</dbReference>